<comment type="similarity">
    <text evidence="2">Belongs to the TraY family.</text>
</comment>
<dbReference type="Proteomes" id="UP001597158">
    <property type="component" value="Unassembled WGS sequence"/>
</dbReference>
<keyword evidence="6" id="KW-0238">DNA-binding</keyword>
<organism evidence="7 8">
    <name type="scientific">Thauera mechernichensis</name>
    <dbReference type="NCBI Taxonomy" id="82788"/>
    <lineage>
        <taxon>Bacteria</taxon>
        <taxon>Pseudomonadati</taxon>
        <taxon>Pseudomonadota</taxon>
        <taxon>Betaproteobacteria</taxon>
        <taxon>Rhodocyclales</taxon>
        <taxon>Zoogloeaceae</taxon>
        <taxon>Thauera</taxon>
    </lineage>
</organism>
<protein>
    <recommendedName>
        <fullName evidence="3">Relaxosome protein TraY</fullName>
    </recommendedName>
</protein>
<dbReference type="SUPFAM" id="SSF47598">
    <property type="entry name" value="Ribbon-helix-helix"/>
    <property type="match status" value="1"/>
</dbReference>
<dbReference type="Pfam" id="PF05509">
    <property type="entry name" value="TraY"/>
    <property type="match status" value="1"/>
</dbReference>
<dbReference type="EMBL" id="JBHTMC010000049">
    <property type="protein sequence ID" value="MFD1265816.1"/>
    <property type="molecule type" value="Genomic_DNA"/>
</dbReference>
<accession>A0ABW3WJ03</accession>
<evidence type="ECO:0000313" key="7">
    <source>
        <dbReference type="EMBL" id="MFD1265816.1"/>
    </source>
</evidence>
<evidence type="ECO:0000256" key="2">
    <source>
        <dbReference type="ARBA" id="ARBA00007183"/>
    </source>
</evidence>
<dbReference type="InterPro" id="IPR010985">
    <property type="entry name" value="Ribbon_hlx_hlx"/>
</dbReference>
<gene>
    <name evidence="7" type="ORF">ACFQ4M_19770</name>
</gene>
<keyword evidence="5" id="KW-0184">Conjugation</keyword>
<proteinExistence type="inferred from homology"/>
<evidence type="ECO:0000256" key="3">
    <source>
        <dbReference type="ARBA" id="ARBA00020541"/>
    </source>
</evidence>
<comment type="subcellular location">
    <subcellularLocation>
        <location evidence="1">Cytoplasm</location>
    </subcellularLocation>
</comment>
<dbReference type="RefSeq" id="WP_020684461.1">
    <property type="nucleotide sequence ID" value="NZ_JARQZE010000030.1"/>
</dbReference>
<reference evidence="8" key="1">
    <citation type="journal article" date="2019" name="Int. J. Syst. Evol. Microbiol.">
        <title>The Global Catalogue of Microorganisms (GCM) 10K type strain sequencing project: providing services to taxonomists for standard genome sequencing and annotation.</title>
        <authorList>
            <consortium name="The Broad Institute Genomics Platform"/>
            <consortium name="The Broad Institute Genome Sequencing Center for Infectious Disease"/>
            <person name="Wu L."/>
            <person name="Ma J."/>
        </authorList>
    </citation>
    <scope>NUCLEOTIDE SEQUENCE [LARGE SCALE GENOMIC DNA]</scope>
    <source>
        <strain evidence="8">CCUG 48884</strain>
    </source>
</reference>
<comment type="caution">
    <text evidence="7">The sequence shown here is derived from an EMBL/GenBank/DDBJ whole genome shotgun (WGS) entry which is preliminary data.</text>
</comment>
<name>A0ABW3WJ03_9RHOO</name>
<keyword evidence="4" id="KW-0963">Cytoplasm</keyword>
<evidence type="ECO:0000256" key="5">
    <source>
        <dbReference type="ARBA" id="ARBA00022971"/>
    </source>
</evidence>
<dbReference type="CDD" id="cd22233">
    <property type="entry name" value="RHH_CopAso-like"/>
    <property type="match status" value="1"/>
</dbReference>
<evidence type="ECO:0000256" key="1">
    <source>
        <dbReference type="ARBA" id="ARBA00004496"/>
    </source>
</evidence>
<evidence type="ECO:0000256" key="6">
    <source>
        <dbReference type="ARBA" id="ARBA00023125"/>
    </source>
</evidence>
<dbReference type="InterPro" id="IPR008876">
    <property type="entry name" value="TraY"/>
</dbReference>
<sequence length="76" mass="8756">MGAVSLRLPDDVSQRLQNLAQMTGRSKTYYMVEAIREHLDDLEDLYLAEQRLIDIRSGKTQTVPLEEVMKRYGLEG</sequence>
<keyword evidence="8" id="KW-1185">Reference proteome</keyword>
<dbReference type="Gene3D" id="1.10.1220.10">
    <property type="entry name" value="Met repressor-like"/>
    <property type="match status" value="1"/>
</dbReference>
<evidence type="ECO:0000256" key="4">
    <source>
        <dbReference type="ARBA" id="ARBA00022490"/>
    </source>
</evidence>
<evidence type="ECO:0000313" key="8">
    <source>
        <dbReference type="Proteomes" id="UP001597158"/>
    </source>
</evidence>
<dbReference type="InterPro" id="IPR013321">
    <property type="entry name" value="Arc_rbn_hlx_hlx"/>
</dbReference>